<organism evidence="3 4">
    <name type="scientific">Pantoea cypripedii</name>
    <name type="common">Pectobacterium cypripedii</name>
    <name type="synonym">Erwinia cypripedii</name>
    <dbReference type="NCBI Taxonomy" id="55209"/>
    <lineage>
        <taxon>Bacteria</taxon>
        <taxon>Pseudomonadati</taxon>
        <taxon>Pseudomonadota</taxon>
        <taxon>Gammaproteobacteria</taxon>
        <taxon>Enterobacterales</taxon>
        <taxon>Erwiniaceae</taxon>
        <taxon>Pantoea</taxon>
    </lineage>
</organism>
<feature type="compositionally biased region" description="Low complexity" evidence="1">
    <location>
        <begin position="113"/>
        <end position="133"/>
    </location>
</feature>
<keyword evidence="4" id="KW-1185">Reference proteome</keyword>
<protein>
    <submittedName>
        <fullName evidence="3">Transcriptional regulator</fullName>
    </submittedName>
</protein>
<proteinExistence type="predicted"/>
<dbReference type="AlphaFoldDB" id="A0A1X1ESZ1"/>
<evidence type="ECO:0000259" key="2">
    <source>
        <dbReference type="Pfam" id="PF09524"/>
    </source>
</evidence>
<dbReference type="OrthoDB" id="6479251at2"/>
<feature type="compositionally biased region" description="Low complexity" evidence="1">
    <location>
        <begin position="150"/>
        <end position="160"/>
    </location>
</feature>
<feature type="region of interest" description="Disordered" evidence="1">
    <location>
        <begin position="112"/>
        <end position="168"/>
    </location>
</feature>
<gene>
    <name evidence="3" type="ORF">HA50_07115</name>
</gene>
<comment type="caution">
    <text evidence="3">The sequence shown here is derived from an EMBL/GenBank/DDBJ whole genome shotgun (WGS) entry which is preliminary data.</text>
</comment>
<dbReference type="NCBIfam" id="TIGR02220">
    <property type="entry name" value="phg_TIGR02220"/>
    <property type="match status" value="1"/>
</dbReference>
<feature type="compositionally biased region" description="Basic and acidic residues" evidence="1">
    <location>
        <begin position="260"/>
        <end position="269"/>
    </location>
</feature>
<reference evidence="3 4" key="1">
    <citation type="journal article" date="2017" name="Antonie Van Leeuwenhoek">
        <title>Phylogenomic resolution of the bacterial genus Pantoea and its relationship with Erwinia and Tatumella.</title>
        <authorList>
            <person name="Palmer M."/>
            <person name="Steenkamp E.T."/>
            <person name="Coetzee M.P."/>
            <person name="Chan W.Y."/>
            <person name="van Zyl E."/>
            <person name="De Maayer P."/>
            <person name="Coutinho T.A."/>
            <person name="Blom J."/>
            <person name="Smits T.H."/>
            <person name="Duffy B."/>
            <person name="Venter S.N."/>
        </authorList>
    </citation>
    <scope>NUCLEOTIDE SEQUENCE [LARGE SCALE GENOMIC DNA]</scope>
    <source>
        <strain evidence="3 4">LMG 2657</strain>
    </source>
</reference>
<name>A0A1X1ESZ1_PANCY</name>
<evidence type="ECO:0000313" key="4">
    <source>
        <dbReference type="Proteomes" id="UP000193749"/>
    </source>
</evidence>
<dbReference type="InterPro" id="IPR011741">
    <property type="entry name" value="Phg_2220_C"/>
</dbReference>
<evidence type="ECO:0000313" key="3">
    <source>
        <dbReference type="EMBL" id="ORM93126.1"/>
    </source>
</evidence>
<dbReference type="RefSeq" id="WP_084873781.1">
    <property type="nucleotide sequence ID" value="NZ_JAGGMY010000001.1"/>
</dbReference>
<sequence length="300" mass="33720">MSLLLKVKPLVVSPVLACRIGLPEAIVLQQICYWLEETPSGIEKDGQKWVYNTHEQWGEQFPFWSTDTVKRALNSLKKLGLIRVEQLNKSKHDRTNFYAINYESPLLTDECKLPSSKSANSPSSNSANLPSSNGGKITSSMGGKMPSSLTENTTEITTENTGKDSCQVAAQPDREVVITDLAKQVLTHLNQTTSSKFQVSRASLENIRARLAEGYEPDELKLVVDYKNEHWRDTEQAQYLRPATLFIPKNFPGYLQSANKWDHAGRPPRSEWNNIKKSMPRDVNQTASVDYAHPDGWRGA</sequence>
<accession>A0A1X1ESZ1</accession>
<dbReference type="EMBL" id="MLJI01000001">
    <property type="protein sequence ID" value="ORM93126.1"/>
    <property type="molecule type" value="Genomic_DNA"/>
</dbReference>
<dbReference type="STRING" id="55209.HA50_07115"/>
<dbReference type="Pfam" id="PF09524">
    <property type="entry name" value="Phg_2220_C"/>
    <property type="match status" value="1"/>
</dbReference>
<feature type="region of interest" description="Disordered" evidence="1">
    <location>
        <begin position="259"/>
        <end position="300"/>
    </location>
</feature>
<feature type="domain" description="Phage conserved hypothetical protein C-terminal" evidence="2">
    <location>
        <begin position="185"/>
        <end position="256"/>
    </location>
</feature>
<dbReference type="Proteomes" id="UP000193749">
    <property type="component" value="Unassembled WGS sequence"/>
</dbReference>
<evidence type="ECO:0000256" key="1">
    <source>
        <dbReference type="SAM" id="MobiDB-lite"/>
    </source>
</evidence>